<protein>
    <submittedName>
        <fullName evidence="5">LysR family transcriptional regulator</fullName>
    </submittedName>
</protein>
<proteinExistence type="inferred from homology"/>
<evidence type="ECO:0000256" key="3">
    <source>
        <dbReference type="ARBA" id="ARBA00023163"/>
    </source>
</evidence>
<keyword evidence="2" id="KW-0805">Transcription regulation</keyword>
<dbReference type="PANTHER" id="PTHR30126">
    <property type="entry name" value="HTH-TYPE TRANSCRIPTIONAL REGULATOR"/>
    <property type="match status" value="1"/>
</dbReference>
<name>A0A9D1U435_9LACO</name>
<sequence length="140" mass="16096">MLDQRIITYLEVVENGSFTQTAKKQFRSTVAVMKQISTLENDLGVKLLIRNHRGVSPTVAGKYFYTQAQQMALKAQQVLQQVKQLDRQESQIIRIGTSLLRPSEDLVKRWLKLSGQSKQFTLQLVPFVDQFDINQDKILT</sequence>
<dbReference type="PROSITE" id="PS50931">
    <property type="entry name" value="HTH_LYSR"/>
    <property type="match status" value="1"/>
</dbReference>
<evidence type="ECO:0000256" key="2">
    <source>
        <dbReference type="ARBA" id="ARBA00023015"/>
    </source>
</evidence>
<comment type="caution">
    <text evidence="5">The sequence shown here is derived from an EMBL/GenBank/DDBJ whole genome shotgun (WGS) entry which is preliminary data.</text>
</comment>
<reference evidence="5" key="1">
    <citation type="journal article" date="2021" name="PeerJ">
        <title>Extensive microbial diversity within the chicken gut microbiome revealed by metagenomics and culture.</title>
        <authorList>
            <person name="Gilroy R."/>
            <person name="Ravi A."/>
            <person name="Getino M."/>
            <person name="Pursley I."/>
            <person name="Horton D.L."/>
            <person name="Alikhan N.F."/>
            <person name="Baker D."/>
            <person name="Gharbi K."/>
            <person name="Hall N."/>
            <person name="Watson M."/>
            <person name="Adriaenssens E.M."/>
            <person name="Foster-Nyarko E."/>
            <person name="Jarju S."/>
            <person name="Secka A."/>
            <person name="Antonio M."/>
            <person name="Oren A."/>
            <person name="Chaudhuri R.R."/>
            <person name="La Ragione R."/>
            <person name="Hildebrand F."/>
            <person name="Pallen M.J."/>
        </authorList>
    </citation>
    <scope>NUCLEOTIDE SEQUENCE</scope>
    <source>
        <strain evidence="5">ChiHejej3B27-2180</strain>
    </source>
</reference>
<dbReference type="AlphaFoldDB" id="A0A9D1U435"/>
<dbReference type="GO" id="GO:0003700">
    <property type="term" value="F:DNA-binding transcription factor activity"/>
    <property type="evidence" value="ECO:0007669"/>
    <property type="project" value="InterPro"/>
</dbReference>
<dbReference type="GO" id="GO:0000976">
    <property type="term" value="F:transcription cis-regulatory region binding"/>
    <property type="evidence" value="ECO:0007669"/>
    <property type="project" value="TreeGrafter"/>
</dbReference>
<dbReference type="InterPro" id="IPR036388">
    <property type="entry name" value="WH-like_DNA-bd_sf"/>
</dbReference>
<dbReference type="Pfam" id="PF00126">
    <property type="entry name" value="HTH_1"/>
    <property type="match status" value="1"/>
</dbReference>
<comment type="similarity">
    <text evidence="1">Belongs to the LysR transcriptional regulatory family.</text>
</comment>
<gene>
    <name evidence="5" type="ORF">H9876_06335</name>
</gene>
<accession>A0A9D1U435</accession>
<dbReference type="InterPro" id="IPR036390">
    <property type="entry name" value="WH_DNA-bd_sf"/>
</dbReference>
<dbReference type="Gene3D" id="1.10.10.10">
    <property type="entry name" value="Winged helix-like DNA-binding domain superfamily/Winged helix DNA-binding domain"/>
    <property type="match status" value="1"/>
</dbReference>
<keyword evidence="3" id="KW-0804">Transcription</keyword>
<dbReference type="InterPro" id="IPR000847">
    <property type="entry name" value="LysR_HTH_N"/>
</dbReference>
<reference evidence="5" key="2">
    <citation type="submission" date="2021-04" db="EMBL/GenBank/DDBJ databases">
        <authorList>
            <person name="Gilroy R."/>
        </authorList>
    </citation>
    <scope>NUCLEOTIDE SEQUENCE</scope>
    <source>
        <strain evidence="5">ChiHejej3B27-2180</strain>
    </source>
</reference>
<evidence type="ECO:0000313" key="5">
    <source>
        <dbReference type="EMBL" id="HIW70962.1"/>
    </source>
</evidence>
<dbReference type="SUPFAM" id="SSF46785">
    <property type="entry name" value="Winged helix' DNA-binding domain"/>
    <property type="match status" value="1"/>
</dbReference>
<dbReference type="Proteomes" id="UP000886878">
    <property type="component" value="Unassembled WGS sequence"/>
</dbReference>
<dbReference type="PANTHER" id="PTHR30126:SF84">
    <property type="entry name" value="HTH-TYPE TRANSCRIPTIONAL REGULATOR PTXR"/>
    <property type="match status" value="1"/>
</dbReference>
<evidence type="ECO:0000313" key="6">
    <source>
        <dbReference type="Proteomes" id="UP000886878"/>
    </source>
</evidence>
<feature type="domain" description="HTH lysR-type" evidence="4">
    <location>
        <begin position="1"/>
        <end position="58"/>
    </location>
</feature>
<dbReference type="EMBL" id="DXGK01000134">
    <property type="protein sequence ID" value="HIW70962.1"/>
    <property type="molecule type" value="Genomic_DNA"/>
</dbReference>
<evidence type="ECO:0000259" key="4">
    <source>
        <dbReference type="PROSITE" id="PS50931"/>
    </source>
</evidence>
<organism evidence="5 6">
    <name type="scientific">Candidatus Limosilactobacillus merdipullorum</name>
    <dbReference type="NCBI Taxonomy" id="2838653"/>
    <lineage>
        <taxon>Bacteria</taxon>
        <taxon>Bacillati</taxon>
        <taxon>Bacillota</taxon>
        <taxon>Bacilli</taxon>
        <taxon>Lactobacillales</taxon>
        <taxon>Lactobacillaceae</taxon>
        <taxon>Limosilactobacillus</taxon>
    </lineage>
</organism>
<evidence type="ECO:0000256" key="1">
    <source>
        <dbReference type="ARBA" id="ARBA00009437"/>
    </source>
</evidence>